<dbReference type="Gene3D" id="1.10.260.40">
    <property type="entry name" value="lambda repressor-like DNA-binding domains"/>
    <property type="match status" value="1"/>
</dbReference>
<dbReference type="PROSITE" id="PS00356">
    <property type="entry name" value="HTH_LACI_1"/>
    <property type="match status" value="1"/>
</dbReference>
<dbReference type="CDD" id="cd01392">
    <property type="entry name" value="HTH_LacI"/>
    <property type="match status" value="1"/>
</dbReference>
<dbReference type="PANTHER" id="PTHR30146">
    <property type="entry name" value="LACI-RELATED TRANSCRIPTIONAL REPRESSOR"/>
    <property type="match status" value="1"/>
</dbReference>
<keyword evidence="3" id="KW-0804">Transcription</keyword>
<proteinExistence type="predicted"/>
<dbReference type="PANTHER" id="PTHR30146:SF149">
    <property type="entry name" value="HTH-TYPE TRANSCRIPTIONAL REGULATOR EBGR"/>
    <property type="match status" value="1"/>
</dbReference>
<name>A0ABX8GDK8_EXIAC</name>
<dbReference type="EMBL" id="CP075897">
    <property type="protein sequence ID" value="QWB31438.1"/>
    <property type="molecule type" value="Genomic_DNA"/>
</dbReference>
<organism evidence="5 6">
    <name type="scientific">Exiguobacterium acetylicum</name>
    <name type="common">Brevibacterium acetylicum</name>
    <dbReference type="NCBI Taxonomy" id="41170"/>
    <lineage>
        <taxon>Bacteria</taxon>
        <taxon>Bacillati</taxon>
        <taxon>Bacillota</taxon>
        <taxon>Bacilli</taxon>
        <taxon>Bacillales</taxon>
        <taxon>Bacillales Family XII. Incertae Sedis</taxon>
        <taxon>Exiguobacterium</taxon>
    </lineage>
</organism>
<dbReference type="PRINTS" id="PR00036">
    <property type="entry name" value="HTHLACI"/>
</dbReference>
<dbReference type="InterPro" id="IPR010982">
    <property type="entry name" value="Lambda_DNA-bd_dom_sf"/>
</dbReference>
<gene>
    <name evidence="5" type="ORF">KKI46_07285</name>
</gene>
<reference evidence="5 6" key="1">
    <citation type="submission" date="2021-05" db="EMBL/GenBank/DDBJ databases">
        <title>Biocontrol using Exiguobacterium acetylicum SI17 against litchi downy blight caused by Peronophythora litchii.</title>
        <authorList>
            <person name="Zheng L."/>
        </authorList>
    </citation>
    <scope>NUCLEOTIDE SEQUENCE [LARGE SCALE GENOMIC DNA]</scope>
    <source>
        <strain evidence="5 6">SI17</strain>
    </source>
</reference>
<feature type="domain" description="HTH lacI-type" evidence="4">
    <location>
        <begin position="2"/>
        <end position="54"/>
    </location>
</feature>
<keyword evidence="6" id="KW-1185">Reference proteome</keyword>
<keyword evidence="1" id="KW-0805">Transcription regulation</keyword>
<dbReference type="GO" id="GO:0003677">
    <property type="term" value="F:DNA binding"/>
    <property type="evidence" value="ECO:0007669"/>
    <property type="project" value="UniProtKB-KW"/>
</dbReference>
<accession>A0ABX8GDK8</accession>
<dbReference type="Pfam" id="PF00356">
    <property type="entry name" value="LacI"/>
    <property type="match status" value="1"/>
</dbReference>
<dbReference type="SUPFAM" id="SSF53822">
    <property type="entry name" value="Periplasmic binding protein-like I"/>
    <property type="match status" value="1"/>
</dbReference>
<dbReference type="Proteomes" id="UP000679498">
    <property type="component" value="Chromosome"/>
</dbReference>
<dbReference type="SMART" id="SM00354">
    <property type="entry name" value="HTH_LACI"/>
    <property type="match status" value="1"/>
</dbReference>
<dbReference type="Gene3D" id="3.40.50.2300">
    <property type="match status" value="2"/>
</dbReference>
<keyword evidence="2 5" id="KW-0238">DNA-binding</keyword>
<evidence type="ECO:0000256" key="1">
    <source>
        <dbReference type="ARBA" id="ARBA00023015"/>
    </source>
</evidence>
<dbReference type="Pfam" id="PF13377">
    <property type="entry name" value="Peripla_BP_3"/>
    <property type="match status" value="1"/>
</dbReference>
<dbReference type="InterPro" id="IPR046335">
    <property type="entry name" value="LacI/GalR-like_sensor"/>
</dbReference>
<protein>
    <submittedName>
        <fullName evidence="5">LacI family DNA-binding transcriptional regulator</fullName>
    </submittedName>
</protein>
<dbReference type="SUPFAM" id="SSF47413">
    <property type="entry name" value="lambda repressor-like DNA-binding domains"/>
    <property type="match status" value="1"/>
</dbReference>
<dbReference type="InterPro" id="IPR028082">
    <property type="entry name" value="Peripla_BP_I"/>
</dbReference>
<dbReference type="InterPro" id="IPR000843">
    <property type="entry name" value="HTH_LacI"/>
</dbReference>
<dbReference type="CDD" id="cd01544">
    <property type="entry name" value="PBP1_GalR"/>
    <property type="match status" value="1"/>
</dbReference>
<evidence type="ECO:0000259" key="4">
    <source>
        <dbReference type="PROSITE" id="PS50932"/>
    </source>
</evidence>
<evidence type="ECO:0000256" key="3">
    <source>
        <dbReference type="ARBA" id="ARBA00023163"/>
    </source>
</evidence>
<dbReference type="GeneID" id="88811471"/>
<sequence length="339" mass="38274">MASIREVAKLAGVSIATVSRVLNADEKLSVSPETRDKVLQTAKKLNYSPRQKKSYNQRIATVGLVTTVNEIQEIDDPYFRAIRRGIESEAERQKVSVNKIIRLSEKKADLEGLNHLGAILVLGTVAPDMLEVLYQKNQNIIVIDDSQADARFDAVYSDFKSATIASLEHFYELGHRQIAFIGGHRVIMNQNGESFMSEEEDRYQTYVSWMKQKELSEHIHGLLGEWKTLEGLRLGEQMAEHQEVTAVLVASDPMAVGVYRAFQRNGHQIPKDISISSFDDIEIAEFLTPSLTTVKVETEELGKFAIKMALERIRGERHLPIRLMIPAQLIKRESVSPKN</sequence>
<evidence type="ECO:0000256" key="2">
    <source>
        <dbReference type="ARBA" id="ARBA00023125"/>
    </source>
</evidence>
<evidence type="ECO:0000313" key="5">
    <source>
        <dbReference type="EMBL" id="QWB31438.1"/>
    </source>
</evidence>
<dbReference type="RefSeq" id="WP_069940527.1">
    <property type="nucleotide sequence ID" value="NZ_CP075897.1"/>
</dbReference>
<dbReference type="PROSITE" id="PS50932">
    <property type="entry name" value="HTH_LACI_2"/>
    <property type="match status" value="1"/>
</dbReference>
<evidence type="ECO:0000313" key="6">
    <source>
        <dbReference type="Proteomes" id="UP000679498"/>
    </source>
</evidence>